<evidence type="ECO:0000256" key="6">
    <source>
        <dbReference type="SAM" id="Phobius"/>
    </source>
</evidence>
<evidence type="ECO:0000256" key="3">
    <source>
        <dbReference type="ARBA" id="ARBA00022692"/>
    </source>
</evidence>
<keyword evidence="4 6" id="KW-1133">Transmembrane helix</keyword>
<sequence>MNKLFKRSVPLLLAVTLLVYALKDIEFSDFVSQFNKANYTYIVLVGIIIAVSYYMRGWRWQQPLLALGYTPTAFRATVAMQSGSVASMIVIGSGEVTRCLTLQRTDGVPFSQGVGSVVAERVVDLFMLVLILSLAFLLELARMQAYLAELTLKLPSALLIGLGLAGVLSLLVIWFVIRLPAVQNHTFMKKIIRFANGLWQGFSAIKNLPNPGLFVTLTVALQGMTWLATYLVLLSLDITSHLPPSAALTILAVSSIGGLAVPTQGGIGTFHFFVSRALVLYGLSTAEGAVVATFMHAIGFAINLVLSSISFLIIPVLIQRRNKEVALEAENEQKA</sequence>
<comment type="caution">
    <text evidence="7">The sequence shown here is derived from an EMBL/GenBank/DDBJ whole genome shotgun (WGS) entry which is preliminary data.</text>
</comment>
<feature type="transmembrane region" description="Helical" evidence="6">
    <location>
        <begin position="294"/>
        <end position="318"/>
    </location>
</feature>
<organism evidence="7 8">
    <name type="scientific">Arsenicibacter rosenii</name>
    <dbReference type="NCBI Taxonomy" id="1750698"/>
    <lineage>
        <taxon>Bacteria</taxon>
        <taxon>Pseudomonadati</taxon>
        <taxon>Bacteroidota</taxon>
        <taxon>Cytophagia</taxon>
        <taxon>Cytophagales</taxon>
        <taxon>Spirosomataceae</taxon>
        <taxon>Arsenicibacter</taxon>
    </lineage>
</organism>
<dbReference type="PANTHER" id="PTHR39087">
    <property type="entry name" value="UPF0104 MEMBRANE PROTEIN MJ1595"/>
    <property type="match status" value="1"/>
</dbReference>
<protein>
    <recommendedName>
        <fullName evidence="9">TIGR00374 family protein</fullName>
    </recommendedName>
</protein>
<feature type="transmembrane region" description="Helical" evidence="6">
    <location>
        <begin position="214"/>
        <end position="236"/>
    </location>
</feature>
<comment type="subcellular location">
    <subcellularLocation>
        <location evidence="1">Cell membrane</location>
        <topology evidence="1">Multi-pass membrane protein</topology>
    </subcellularLocation>
</comment>
<dbReference type="GO" id="GO:0005886">
    <property type="term" value="C:plasma membrane"/>
    <property type="evidence" value="ECO:0007669"/>
    <property type="project" value="UniProtKB-SubCell"/>
</dbReference>
<feature type="transmembrane region" description="Helical" evidence="6">
    <location>
        <begin position="157"/>
        <end position="179"/>
    </location>
</feature>
<evidence type="ECO:0000313" key="7">
    <source>
        <dbReference type="EMBL" id="OIN56358.1"/>
    </source>
</evidence>
<reference evidence="7 8" key="1">
    <citation type="submission" date="2016-10" db="EMBL/GenBank/DDBJ databases">
        <title>Arsenicibacter rosenii gen. nov., sp. nov., an efficient arsenic-methylating bacterium isolated from an arsenic-contaminated paddy soil.</title>
        <authorList>
            <person name="Huang K."/>
        </authorList>
    </citation>
    <scope>NUCLEOTIDE SEQUENCE [LARGE SCALE GENOMIC DNA]</scope>
    <source>
        <strain evidence="7 8">SM-1</strain>
    </source>
</reference>
<keyword evidence="2" id="KW-1003">Cell membrane</keyword>
<evidence type="ECO:0000256" key="2">
    <source>
        <dbReference type="ARBA" id="ARBA00022475"/>
    </source>
</evidence>
<dbReference type="RefSeq" id="WP_071506030.1">
    <property type="nucleotide sequence ID" value="NZ_MORL01000024.1"/>
</dbReference>
<dbReference type="InterPro" id="IPR022791">
    <property type="entry name" value="L-PG_synthase/AglD"/>
</dbReference>
<dbReference type="AlphaFoldDB" id="A0A1S2VEM9"/>
<dbReference type="OrthoDB" id="9812094at2"/>
<feature type="transmembrane region" description="Helical" evidence="6">
    <location>
        <begin position="248"/>
        <end position="274"/>
    </location>
</feature>
<feature type="transmembrane region" description="Helical" evidence="6">
    <location>
        <begin position="37"/>
        <end position="55"/>
    </location>
</feature>
<dbReference type="EMBL" id="MORL01000024">
    <property type="protein sequence ID" value="OIN56358.1"/>
    <property type="molecule type" value="Genomic_DNA"/>
</dbReference>
<evidence type="ECO:0000256" key="5">
    <source>
        <dbReference type="ARBA" id="ARBA00023136"/>
    </source>
</evidence>
<evidence type="ECO:0000313" key="8">
    <source>
        <dbReference type="Proteomes" id="UP000181790"/>
    </source>
</evidence>
<proteinExistence type="predicted"/>
<keyword evidence="8" id="KW-1185">Reference proteome</keyword>
<keyword evidence="3 6" id="KW-0812">Transmembrane</keyword>
<evidence type="ECO:0008006" key="9">
    <source>
        <dbReference type="Google" id="ProtNLM"/>
    </source>
</evidence>
<name>A0A1S2VEM9_9BACT</name>
<keyword evidence="5 6" id="KW-0472">Membrane</keyword>
<dbReference type="Proteomes" id="UP000181790">
    <property type="component" value="Unassembled WGS sequence"/>
</dbReference>
<evidence type="ECO:0000256" key="4">
    <source>
        <dbReference type="ARBA" id="ARBA00022989"/>
    </source>
</evidence>
<gene>
    <name evidence="7" type="ORF">BLX24_25355</name>
</gene>
<evidence type="ECO:0000256" key="1">
    <source>
        <dbReference type="ARBA" id="ARBA00004651"/>
    </source>
</evidence>
<dbReference type="PANTHER" id="PTHR39087:SF2">
    <property type="entry name" value="UPF0104 MEMBRANE PROTEIN MJ1595"/>
    <property type="match status" value="1"/>
</dbReference>
<feature type="transmembrane region" description="Helical" evidence="6">
    <location>
        <begin position="125"/>
        <end position="145"/>
    </location>
</feature>
<accession>A0A1S2VEM9</accession>
<dbReference type="Pfam" id="PF03706">
    <property type="entry name" value="LPG_synthase_TM"/>
    <property type="match status" value="1"/>
</dbReference>